<gene>
    <name evidence="1" type="ORF">JYE49_03820</name>
</gene>
<reference evidence="1" key="1">
    <citation type="submission" date="2021-01" db="EMBL/GenBank/DDBJ databases">
        <title>Complete genome sequence of Clostridiales bacterium R-7.</title>
        <authorList>
            <person name="Mahoney-Kurpe S.C."/>
            <person name="Palevich N."/>
            <person name="Koike S."/>
            <person name="Moon C.D."/>
            <person name="Attwood G.T."/>
        </authorList>
    </citation>
    <scope>NUCLEOTIDE SEQUENCE</scope>
    <source>
        <strain evidence="1">R-7</strain>
    </source>
</reference>
<name>A0AC61NM33_9FIRM</name>
<sequence>MKKLLGIILTLCLVLTLAADAFAASKPEITKQPETATTSKKGAVAFSISVKGSVSSYTWYFVNPETGDKVSGKKLSSTVKGVKVSNPNSKKISLSHVPESMHGWSVYCHINGNGYKIDSDTVTLYVYGMDIPETGSSEAPAADADAKPEAEPASAPAESNPAPAVAESGESASQQGGDQAVGTDQGEGADSELIIENRAITVTSSSKNLFRLDNKGNITDASPVSSLEFNNAGSFAVRSDEPIKSWTVNGIRFEPAQPVNEFKVMNVTESIALDVKIARTSAAEAEIDESKMCKVTCKGCTFTYLSKGLRAVTEGEVPSGAPIRIIADNSDLAAGGYSINGGEPENVGKASLQLTVTDDVTIVCGN</sequence>
<protein>
    <submittedName>
        <fullName evidence="1">Uncharacterized protein</fullName>
    </submittedName>
</protein>
<organism evidence="1 2">
    <name type="scientific">Aristaeella hokkaidonensis</name>
    <dbReference type="NCBI Taxonomy" id="3046382"/>
    <lineage>
        <taxon>Bacteria</taxon>
        <taxon>Bacillati</taxon>
        <taxon>Bacillota</taxon>
        <taxon>Clostridia</taxon>
        <taxon>Eubacteriales</taxon>
        <taxon>Aristaeellaceae</taxon>
        <taxon>Aristaeella</taxon>
    </lineage>
</organism>
<dbReference type="EMBL" id="CP068393">
    <property type="protein sequence ID" value="QUC67838.1"/>
    <property type="molecule type" value="Genomic_DNA"/>
</dbReference>
<accession>A0AC61NM33</accession>
<evidence type="ECO:0000313" key="1">
    <source>
        <dbReference type="EMBL" id="QUC67838.1"/>
    </source>
</evidence>
<dbReference type="Proteomes" id="UP000682782">
    <property type="component" value="Chromosome"/>
</dbReference>
<evidence type="ECO:0000313" key="2">
    <source>
        <dbReference type="Proteomes" id="UP000682782"/>
    </source>
</evidence>
<proteinExistence type="predicted"/>
<keyword evidence="2" id="KW-1185">Reference proteome</keyword>